<evidence type="ECO:0000313" key="3">
    <source>
        <dbReference type="Proteomes" id="UP001152049"/>
    </source>
</evidence>
<keyword evidence="3" id="KW-1185">Reference proteome</keyword>
<name>A0A9W8VEG6_9HYPO</name>
<dbReference type="Proteomes" id="UP001152049">
    <property type="component" value="Unassembled WGS sequence"/>
</dbReference>
<feature type="region of interest" description="Disordered" evidence="1">
    <location>
        <begin position="1"/>
        <end position="25"/>
    </location>
</feature>
<evidence type="ECO:0000313" key="2">
    <source>
        <dbReference type="EMBL" id="KAJ4262942.1"/>
    </source>
</evidence>
<dbReference type="EMBL" id="JAOQAZ010000011">
    <property type="protein sequence ID" value="KAJ4262942.1"/>
    <property type="molecule type" value="Genomic_DNA"/>
</dbReference>
<proteinExistence type="predicted"/>
<sequence length="298" mass="33661">MASQKSYLEFSPPGNPGQRFPGANIPVDVRHTPSRREHLRAYFNFMRPEIAHLANEYGKLATKNICKALYESGKRAVPSPGFELMVDRSVWRLWFQKFGSDGPLWPWGQTSMDLAEGETPNQIFAQYCHQESLKEARMTTATASASVPSTFSNTDPKPHNEFIIYSKAILLGPYDERPIDNDLEKRKQHWGSLFGPVYRAPNVIGPFEAEASSSLEIAEFICEDLSAINQLLPKGVVIKFNATSKSVIVTFKDTKTEDDDDVRKELLRVWKMVESWLILIGQNKPVTLFKHLSEALGV</sequence>
<accession>A0A9W8VEG6</accession>
<dbReference type="AlphaFoldDB" id="A0A9W8VEG6"/>
<reference evidence="2" key="1">
    <citation type="submission" date="2022-09" db="EMBL/GenBank/DDBJ databases">
        <title>Fusarium specimens isolated from Avocado Roots.</title>
        <authorList>
            <person name="Stajich J."/>
            <person name="Roper C."/>
            <person name="Heimlech-Rivalta G."/>
        </authorList>
    </citation>
    <scope>NUCLEOTIDE SEQUENCE</scope>
    <source>
        <strain evidence="2">CF00136</strain>
    </source>
</reference>
<protein>
    <submittedName>
        <fullName evidence="2">Uncharacterized protein</fullName>
    </submittedName>
</protein>
<comment type="caution">
    <text evidence="2">The sequence shown here is derived from an EMBL/GenBank/DDBJ whole genome shotgun (WGS) entry which is preliminary data.</text>
</comment>
<organism evidence="2 3">
    <name type="scientific">Fusarium torreyae</name>
    <dbReference type="NCBI Taxonomy" id="1237075"/>
    <lineage>
        <taxon>Eukaryota</taxon>
        <taxon>Fungi</taxon>
        <taxon>Dikarya</taxon>
        <taxon>Ascomycota</taxon>
        <taxon>Pezizomycotina</taxon>
        <taxon>Sordariomycetes</taxon>
        <taxon>Hypocreomycetidae</taxon>
        <taxon>Hypocreales</taxon>
        <taxon>Nectriaceae</taxon>
        <taxon>Fusarium</taxon>
    </lineage>
</organism>
<dbReference type="OrthoDB" id="5039969at2759"/>
<gene>
    <name evidence="2" type="ORF">NW762_006555</name>
</gene>
<evidence type="ECO:0000256" key="1">
    <source>
        <dbReference type="SAM" id="MobiDB-lite"/>
    </source>
</evidence>